<proteinExistence type="predicted"/>
<name>A0AAD6RBX8_9ROSI</name>
<dbReference type="Proteomes" id="UP001164929">
    <property type="component" value="Chromosome 2"/>
</dbReference>
<evidence type="ECO:0000313" key="3">
    <source>
        <dbReference type="Proteomes" id="UP001164929"/>
    </source>
</evidence>
<keyword evidence="3" id="KW-1185">Reference proteome</keyword>
<feature type="region of interest" description="Disordered" evidence="1">
    <location>
        <begin position="92"/>
        <end position="113"/>
    </location>
</feature>
<dbReference type="AlphaFoldDB" id="A0AAD6RBX8"/>
<comment type="caution">
    <text evidence="2">The sequence shown here is derived from an EMBL/GenBank/DDBJ whole genome shotgun (WGS) entry which is preliminary data.</text>
</comment>
<organism evidence="2 3">
    <name type="scientific">Populus alba x Populus x berolinensis</name>
    <dbReference type="NCBI Taxonomy" id="444605"/>
    <lineage>
        <taxon>Eukaryota</taxon>
        <taxon>Viridiplantae</taxon>
        <taxon>Streptophyta</taxon>
        <taxon>Embryophyta</taxon>
        <taxon>Tracheophyta</taxon>
        <taxon>Spermatophyta</taxon>
        <taxon>Magnoliopsida</taxon>
        <taxon>eudicotyledons</taxon>
        <taxon>Gunneridae</taxon>
        <taxon>Pentapetalae</taxon>
        <taxon>rosids</taxon>
        <taxon>fabids</taxon>
        <taxon>Malpighiales</taxon>
        <taxon>Salicaceae</taxon>
        <taxon>Saliceae</taxon>
        <taxon>Populus</taxon>
    </lineage>
</organism>
<sequence>MEVRSRLVEGAVELANLRDARRIDYNERNEDSGTRLLHKTLTEVQNISVAACSIFGDHWKPCSGSGLKDYTLIVSGDGCEGGACSTASTKEEVQKVGTKPPNHPKREPGLELPCLLSTTDQGSSVDCILI</sequence>
<reference evidence="2" key="1">
    <citation type="journal article" date="2023" name="Mol. Ecol. Resour.">
        <title>Chromosome-level genome assembly of a triploid poplar Populus alba 'Berolinensis'.</title>
        <authorList>
            <person name="Chen S."/>
            <person name="Yu Y."/>
            <person name="Wang X."/>
            <person name="Wang S."/>
            <person name="Zhang T."/>
            <person name="Zhou Y."/>
            <person name="He R."/>
            <person name="Meng N."/>
            <person name="Wang Y."/>
            <person name="Liu W."/>
            <person name="Liu Z."/>
            <person name="Liu J."/>
            <person name="Guo Q."/>
            <person name="Huang H."/>
            <person name="Sederoff R.R."/>
            <person name="Wang G."/>
            <person name="Qu G."/>
            <person name="Chen S."/>
        </authorList>
    </citation>
    <scope>NUCLEOTIDE SEQUENCE</scope>
    <source>
        <strain evidence="2">SC-2020</strain>
    </source>
</reference>
<dbReference type="EMBL" id="JAQIZT010000002">
    <property type="protein sequence ID" value="KAJ7005427.1"/>
    <property type="molecule type" value="Genomic_DNA"/>
</dbReference>
<accession>A0AAD6RBX8</accession>
<evidence type="ECO:0000313" key="2">
    <source>
        <dbReference type="EMBL" id="KAJ7005427.1"/>
    </source>
</evidence>
<protein>
    <submittedName>
        <fullName evidence="2">Uncharacterized protein</fullName>
    </submittedName>
</protein>
<evidence type="ECO:0000256" key="1">
    <source>
        <dbReference type="SAM" id="MobiDB-lite"/>
    </source>
</evidence>
<gene>
    <name evidence="2" type="ORF">NC653_004901</name>
</gene>